<evidence type="ECO:0000259" key="5">
    <source>
        <dbReference type="PROSITE" id="PS50931"/>
    </source>
</evidence>
<evidence type="ECO:0000256" key="3">
    <source>
        <dbReference type="ARBA" id="ARBA00023125"/>
    </source>
</evidence>
<evidence type="ECO:0000313" key="7">
    <source>
        <dbReference type="Proteomes" id="UP000199729"/>
    </source>
</evidence>
<proteinExistence type="inferred from homology"/>
<keyword evidence="3" id="KW-0238">DNA-binding</keyword>
<dbReference type="Gene3D" id="3.40.190.290">
    <property type="match status" value="1"/>
</dbReference>
<evidence type="ECO:0000256" key="1">
    <source>
        <dbReference type="ARBA" id="ARBA00009437"/>
    </source>
</evidence>
<evidence type="ECO:0000256" key="2">
    <source>
        <dbReference type="ARBA" id="ARBA00023015"/>
    </source>
</evidence>
<dbReference type="PANTHER" id="PTHR30126">
    <property type="entry name" value="HTH-TYPE TRANSCRIPTIONAL REGULATOR"/>
    <property type="match status" value="1"/>
</dbReference>
<dbReference type="CDD" id="cd05466">
    <property type="entry name" value="PBP2_LTTR_substrate"/>
    <property type="match status" value="1"/>
</dbReference>
<keyword evidence="7" id="KW-1185">Reference proteome</keyword>
<organism evidence="6 7">
    <name type="scientific">Vitreoscilla filiformis</name>
    <dbReference type="NCBI Taxonomy" id="63"/>
    <lineage>
        <taxon>Bacteria</taxon>
        <taxon>Pseudomonadati</taxon>
        <taxon>Pseudomonadota</taxon>
        <taxon>Betaproteobacteria</taxon>
        <taxon>Neisseriales</taxon>
        <taxon>Neisseriaceae</taxon>
        <taxon>Vitreoscilla</taxon>
    </lineage>
</organism>
<dbReference type="OrthoDB" id="6113677at2"/>
<keyword evidence="4" id="KW-0804">Transcription</keyword>
<evidence type="ECO:0000313" key="6">
    <source>
        <dbReference type="EMBL" id="ASM77483.1"/>
    </source>
</evidence>
<dbReference type="InterPro" id="IPR036388">
    <property type="entry name" value="WH-like_DNA-bd_sf"/>
</dbReference>
<dbReference type="InterPro" id="IPR036390">
    <property type="entry name" value="WH_DNA-bd_sf"/>
</dbReference>
<reference evidence="6 7" key="1">
    <citation type="submission" date="2017-07" db="EMBL/GenBank/DDBJ databases">
        <title>Complete Genome Sequence of the cosmetic ferment Vitreoscilla filiformis (ATCC15551).</title>
        <authorList>
            <person name="Contreras S."/>
            <person name="Sagory-Zalkind P."/>
            <person name="Blanquart H."/>
            <person name="Iltis A."/>
            <person name="Morand S.C."/>
        </authorList>
    </citation>
    <scope>NUCLEOTIDE SEQUENCE [LARGE SCALE GENOMIC DNA]</scope>
    <source>
        <strain evidence="6 7">ATCC 15551</strain>
    </source>
</reference>
<keyword evidence="2" id="KW-0805">Transcription regulation</keyword>
<dbReference type="Gene3D" id="1.10.10.10">
    <property type="entry name" value="Winged helix-like DNA-binding domain superfamily/Winged helix DNA-binding domain"/>
    <property type="match status" value="1"/>
</dbReference>
<dbReference type="GO" id="GO:0000976">
    <property type="term" value="F:transcription cis-regulatory region binding"/>
    <property type="evidence" value="ECO:0007669"/>
    <property type="project" value="TreeGrafter"/>
</dbReference>
<dbReference type="PANTHER" id="PTHR30126:SF98">
    <property type="entry name" value="HTH-TYPE TRANSCRIPTIONAL ACTIVATOR BAUR"/>
    <property type="match status" value="1"/>
</dbReference>
<dbReference type="GO" id="GO:0003700">
    <property type="term" value="F:DNA-binding transcription factor activity"/>
    <property type="evidence" value="ECO:0007669"/>
    <property type="project" value="InterPro"/>
</dbReference>
<dbReference type="SUPFAM" id="SSF46785">
    <property type="entry name" value="Winged helix' DNA-binding domain"/>
    <property type="match status" value="1"/>
</dbReference>
<feature type="domain" description="HTH lysR-type" evidence="5">
    <location>
        <begin position="13"/>
        <end position="70"/>
    </location>
</feature>
<protein>
    <submittedName>
        <fullName evidence="6">LysR family transcriptional regulator</fullName>
    </submittedName>
</protein>
<dbReference type="Pfam" id="PF00126">
    <property type="entry name" value="HTH_1"/>
    <property type="match status" value="1"/>
</dbReference>
<comment type="similarity">
    <text evidence="1">Belongs to the LysR transcriptional regulatory family.</text>
</comment>
<dbReference type="KEGG" id="vff:VITFI_CDS1705"/>
<gene>
    <name evidence="6" type="ORF">VITFI_CDS1705</name>
</gene>
<dbReference type="AlphaFoldDB" id="A0A221KFB2"/>
<name>A0A221KFB2_VITFI</name>
<dbReference type="RefSeq" id="WP_089416577.1">
    <property type="nucleotide sequence ID" value="NZ_CP022423.1"/>
</dbReference>
<dbReference type="Proteomes" id="UP000199729">
    <property type="component" value="Chromosome"/>
</dbReference>
<dbReference type="SUPFAM" id="SSF53850">
    <property type="entry name" value="Periplasmic binding protein-like II"/>
    <property type="match status" value="1"/>
</dbReference>
<accession>A0A221KFB2</accession>
<dbReference type="InterPro" id="IPR005119">
    <property type="entry name" value="LysR_subst-bd"/>
</dbReference>
<dbReference type="InterPro" id="IPR000847">
    <property type="entry name" value="LysR_HTH_N"/>
</dbReference>
<evidence type="ECO:0000256" key="4">
    <source>
        <dbReference type="ARBA" id="ARBA00023163"/>
    </source>
</evidence>
<dbReference type="PROSITE" id="PS50931">
    <property type="entry name" value="HTH_LYSR"/>
    <property type="match status" value="1"/>
</dbReference>
<dbReference type="EMBL" id="CP022423">
    <property type="protein sequence ID" value="ASM77483.1"/>
    <property type="molecule type" value="Genomic_DNA"/>
</dbReference>
<sequence>MVKKALLGQVGDTEIRLLRIFKTMVECGGLSAAELELNIGRSTVSRHLKDLETRLGLTLCRRGRAGFALTADGQRVYEGTLRLLEALDGFRSDIHDLHADLQGVLTLGLFDKTVTNPRCRIHAAIAAFGQRAPRVTLELSMGALNQLETAVLDGRLQLAIAPDHRRSDSLHYHPLFDETMYLYCGPGHALWAQAPHPERLDWDTLRQTDYAGLAFHSPNMEVTHRLRLRRTATVTDQEALATLILSGRYIGFLPDHYAAIFVNSGQMRRLVLPEADYHVQFVAIGRAWPGPSRLGRAFLVELKNTHAGCF</sequence>
<dbReference type="Pfam" id="PF03466">
    <property type="entry name" value="LysR_substrate"/>
    <property type="match status" value="1"/>
</dbReference>